<dbReference type="Gene3D" id="3.40.50.300">
    <property type="entry name" value="P-loop containing nucleotide triphosphate hydrolases"/>
    <property type="match status" value="1"/>
</dbReference>
<evidence type="ECO:0000256" key="17">
    <source>
        <dbReference type="ARBA" id="ARBA00024013"/>
    </source>
</evidence>
<dbReference type="EnsemblMetazoa" id="Aqu2.1.20659_001">
    <property type="protein sequence ID" value="Aqu2.1.20659_001"/>
    <property type="gene ID" value="Aqu2.1.20659"/>
</dbReference>
<evidence type="ECO:0000256" key="13">
    <source>
        <dbReference type="ARBA" id="ARBA00022927"/>
    </source>
</evidence>
<evidence type="ECO:0000256" key="10">
    <source>
        <dbReference type="ARBA" id="ARBA00022801"/>
    </source>
</evidence>
<keyword evidence="7" id="KW-0812">Transmembrane</keyword>
<evidence type="ECO:0000259" key="19">
    <source>
        <dbReference type="Pfam" id="PF13488"/>
    </source>
</evidence>
<evidence type="ECO:0000256" key="9">
    <source>
        <dbReference type="ARBA" id="ARBA00022741"/>
    </source>
</evidence>
<accession>A0A1X7TYR7</accession>
<proteinExistence type="inferred from homology"/>
<evidence type="ECO:0000256" key="8">
    <source>
        <dbReference type="ARBA" id="ARBA00022723"/>
    </source>
</evidence>
<comment type="cofactor">
    <cofactor evidence="1">
        <name>Mg(2+)</name>
        <dbReference type="ChEBI" id="CHEBI:18420"/>
    </cofactor>
</comment>
<dbReference type="Pfam" id="PF04548">
    <property type="entry name" value="AIG1"/>
    <property type="match status" value="1"/>
</dbReference>
<dbReference type="GO" id="GO:0005525">
    <property type="term" value="F:GTP binding"/>
    <property type="evidence" value="ECO:0007669"/>
    <property type="project" value="UniProtKB-KW"/>
</dbReference>
<evidence type="ECO:0000256" key="12">
    <source>
        <dbReference type="ARBA" id="ARBA00022842"/>
    </source>
</evidence>
<evidence type="ECO:0000256" key="15">
    <source>
        <dbReference type="ARBA" id="ARBA00023134"/>
    </source>
</evidence>
<evidence type="ECO:0000256" key="5">
    <source>
        <dbReference type="ARBA" id="ARBA00022528"/>
    </source>
</evidence>
<keyword evidence="11" id="KW-1002">Plastid outer membrane</keyword>
<comment type="subcellular location">
    <subcellularLocation>
        <location evidence="2">Membrane</location>
        <topology evidence="2">Single-pass membrane protein</topology>
    </subcellularLocation>
    <subcellularLocation>
        <location evidence="17">Plastid</location>
        <location evidence="17">Chloroplast outer membrane</location>
    </subcellularLocation>
</comment>
<dbReference type="InterPro" id="IPR027417">
    <property type="entry name" value="P-loop_NTPase"/>
</dbReference>
<dbReference type="eggNOG" id="ENOG502TFW6">
    <property type="taxonomic scope" value="Eukaryota"/>
</dbReference>
<keyword evidence="4" id="KW-0813">Transport</keyword>
<dbReference type="SUPFAM" id="SSF52540">
    <property type="entry name" value="P-loop containing nucleoside triphosphate hydrolases"/>
    <property type="match status" value="1"/>
</dbReference>
<evidence type="ECO:0000256" key="1">
    <source>
        <dbReference type="ARBA" id="ARBA00001946"/>
    </source>
</evidence>
<dbReference type="InterPro" id="IPR006703">
    <property type="entry name" value="G_AIG1"/>
</dbReference>
<name>A0A1X7TYR7_AMPQE</name>
<evidence type="ECO:0000256" key="6">
    <source>
        <dbReference type="ARBA" id="ARBA00022640"/>
    </source>
</evidence>
<evidence type="ECO:0000256" key="11">
    <source>
        <dbReference type="ARBA" id="ARBA00022805"/>
    </source>
</evidence>
<dbReference type="PANTHER" id="PTHR10903">
    <property type="entry name" value="GTPASE, IMAP FAMILY MEMBER-RELATED"/>
    <property type="match status" value="1"/>
</dbReference>
<protein>
    <submittedName>
        <fullName evidence="20">Uncharacterized protein</fullName>
    </submittedName>
</protein>
<keyword evidence="12" id="KW-0460">Magnesium</keyword>
<dbReference type="GO" id="GO:0046872">
    <property type="term" value="F:metal ion binding"/>
    <property type="evidence" value="ECO:0007669"/>
    <property type="project" value="UniProtKB-KW"/>
</dbReference>
<feature type="domain" description="AIG1-type G" evidence="18">
    <location>
        <begin position="44"/>
        <end position="167"/>
    </location>
</feature>
<dbReference type="GO" id="GO:0016020">
    <property type="term" value="C:membrane"/>
    <property type="evidence" value="ECO:0007669"/>
    <property type="project" value="UniProtKB-SubCell"/>
</dbReference>
<dbReference type="InterPro" id="IPR045058">
    <property type="entry name" value="GIMA/IAN/Toc"/>
</dbReference>
<dbReference type="OrthoDB" id="25620at2759"/>
<evidence type="ECO:0000313" key="20">
    <source>
        <dbReference type="EnsemblMetazoa" id="Aqu2.1.20659_001"/>
    </source>
</evidence>
<dbReference type="InterPro" id="IPR039567">
    <property type="entry name" value="Gly-zipper"/>
</dbReference>
<keyword evidence="15" id="KW-0342">GTP-binding</keyword>
<evidence type="ECO:0000256" key="14">
    <source>
        <dbReference type="ARBA" id="ARBA00022989"/>
    </source>
</evidence>
<keyword evidence="16" id="KW-0472">Membrane</keyword>
<keyword evidence="14" id="KW-1133">Transmembrane helix</keyword>
<reference evidence="20" key="1">
    <citation type="submission" date="2017-05" db="UniProtKB">
        <authorList>
            <consortium name="EnsemblMetazoa"/>
        </authorList>
    </citation>
    <scope>IDENTIFICATION</scope>
</reference>
<keyword evidence="6" id="KW-0934">Plastid</keyword>
<keyword evidence="13" id="KW-0653">Protein transport</keyword>
<evidence type="ECO:0000259" key="18">
    <source>
        <dbReference type="Pfam" id="PF04548"/>
    </source>
</evidence>
<keyword evidence="9" id="KW-0547">Nucleotide-binding</keyword>
<dbReference type="PANTHER" id="PTHR10903:SF135">
    <property type="entry name" value="TRANSLOCASE OF CHLOROPLAST 120, CHLOROPLASTIC-RELATED"/>
    <property type="match status" value="1"/>
</dbReference>
<dbReference type="AlphaFoldDB" id="A0A1X7TYR7"/>
<dbReference type="GO" id="GO:0016787">
    <property type="term" value="F:hydrolase activity"/>
    <property type="evidence" value="ECO:0007669"/>
    <property type="project" value="UniProtKB-KW"/>
</dbReference>
<evidence type="ECO:0000256" key="16">
    <source>
        <dbReference type="ARBA" id="ARBA00023136"/>
    </source>
</evidence>
<organism evidence="20">
    <name type="scientific">Amphimedon queenslandica</name>
    <name type="common">Sponge</name>
    <dbReference type="NCBI Taxonomy" id="400682"/>
    <lineage>
        <taxon>Eukaryota</taxon>
        <taxon>Metazoa</taxon>
        <taxon>Porifera</taxon>
        <taxon>Demospongiae</taxon>
        <taxon>Heteroscleromorpha</taxon>
        <taxon>Haplosclerida</taxon>
        <taxon>Niphatidae</taxon>
        <taxon>Amphimedon</taxon>
    </lineage>
</organism>
<feature type="domain" description="Glycine zipper" evidence="19">
    <location>
        <begin position="264"/>
        <end position="303"/>
    </location>
</feature>
<dbReference type="Pfam" id="PF13488">
    <property type="entry name" value="Gly-zipper_Omp"/>
    <property type="match status" value="1"/>
</dbReference>
<sequence>MATDYVTVQSEEDGFQYIEKEEENVTLEIEKKIEALRESGRPVNILVIGPGGSGKSTLVNAMFGKDVAEVGLGTRSVASNVHTYQGEYKGVKIRIYDTKGCRDTGGKNYKNILLAIDKSGQFDLILICSKLIGRADRDMFLELASVLHEDMWKRTVVVLTFANHFKTLESVKESNDLESQIKVQINGHKACVVDYLSKSINKEVLEGIPFCIAGLKDERELPTTDDWLKELWETCIDRSSDEARHFLSFLYKAYQVAVNIASPVIGASIGAFLGSVVLPGVGTVIGAGIGAGIGSFYSEKTKNNQN</sequence>
<keyword evidence="5" id="KW-0150">Chloroplast</keyword>
<evidence type="ECO:0000256" key="7">
    <source>
        <dbReference type="ARBA" id="ARBA00022692"/>
    </source>
</evidence>
<dbReference type="InParanoid" id="A0A1X7TYR7"/>
<keyword evidence="8" id="KW-0479">Metal-binding</keyword>
<evidence type="ECO:0000256" key="4">
    <source>
        <dbReference type="ARBA" id="ARBA00022448"/>
    </source>
</evidence>
<keyword evidence="10" id="KW-0378">Hydrolase</keyword>
<comment type="similarity">
    <text evidence="3">Belongs to the TRAFAC class TrmE-Era-EngA-EngB-Septin-like GTPase superfamily. AIG1/Toc34/Toc159-like paraseptin GTPase family. IAN subfamily.</text>
</comment>
<evidence type="ECO:0000256" key="3">
    <source>
        <dbReference type="ARBA" id="ARBA00008535"/>
    </source>
</evidence>
<dbReference type="GO" id="GO:0015031">
    <property type="term" value="P:protein transport"/>
    <property type="evidence" value="ECO:0007669"/>
    <property type="project" value="UniProtKB-KW"/>
</dbReference>
<evidence type="ECO:0000256" key="2">
    <source>
        <dbReference type="ARBA" id="ARBA00004167"/>
    </source>
</evidence>